<evidence type="ECO:0000313" key="2">
    <source>
        <dbReference type="EMBL" id="CAK0790494.1"/>
    </source>
</evidence>
<evidence type="ECO:0008006" key="4">
    <source>
        <dbReference type="Google" id="ProtNLM"/>
    </source>
</evidence>
<dbReference type="EMBL" id="CAUYUJ010000435">
    <property type="protein sequence ID" value="CAK0790494.1"/>
    <property type="molecule type" value="Genomic_DNA"/>
</dbReference>
<reference evidence="2" key="1">
    <citation type="submission" date="2023-10" db="EMBL/GenBank/DDBJ databases">
        <authorList>
            <person name="Chen Y."/>
            <person name="Shah S."/>
            <person name="Dougan E. K."/>
            <person name="Thang M."/>
            <person name="Chan C."/>
        </authorList>
    </citation>
    <scope>NUCLEOTIDE SEQUENCE [LARGE SCALE GENOMIC DNA]</scope>
</reference>
<comment type="caution">
    <text evidence="2">The sequence shown here is derived from an EMBL/GenBank/DDBJ whole genome shotgun (WGS) entry which is preliminary data.</text>
</comment>
<feature type="region of interest" description="Disordered" evidence="1">
    <location>
        <begin position="21"/>
        <end position="41"/>
    </location>
</feature>
<name>A0ABN9PCR4_9DINO</name>
<evidence type="ECO:0000313" key="3">
    <source>
        <dbReference type="Proteomes" id="UP001189429"/>
    </source>
</evidence>
<gene>
    <name evidence="2" type="ORF">PCOR1329_LOCUS1754</name>
</gene>
<sequence>MPAAVAMSAAMAPAGALAVAAESTPRPRWAPEPRAAPAAAAAAAAAAPALTPTGPASSAAPRLAPALLGALAARWAGQSRAARKRPRVVARRAKAWSDISRMLGSQEVGERGEDVDFTAPPPGGAAAADAAWFATGNKGKSVRRPPAGIWRALCSVRPKAESPFRELSPTHARAALDALRSGAAQGAAEAQPAQTLREELGDDALFDDLRAQARELRGVVAAAPPDEVLEERVWGFLAGFWASMTAHGPSRQRTYELSVLLGGLLAQVPDEALRAAFKMSLVQMAKPDQAPLVGGTGAKAAGAPAEACVAAELERLAGELEDGGLPEDEVEERLQRLLQLLAGPSARQLARGWRLPPPAPALAARCLAAAAGARLSLLEEPKGFGVLCRTLSRLGPEDVAAAGLWGVLSGASFRVRVALFEALAGAPARPPLEAPAGGGGAGAAGSPVATAQEQFAPLDSWSRFGASAGDVLSACLEYAAAGGASLLEQEKPYSIDIKLPRVPRTKRAWARKSTKYRDTPWWGTVINQGETLRFAKQGHELRRKPWLVPEPQTGPACPAPAEDPATTLAADLSRVERLVGLLAIAGALEELEPWQAQQLLGGLGSRLGAAATQVSNCLLRAARKNPQEYGVAQLFPLARALPTEVRGEHCPAIVHALLARWEALRPEALAVALLPLADELTDAPEALTSALAEAVAASQSGLLGRVPRGRLGAVVEAWSRSALLPAPLRAMLARGLEQQLLTLTVGQMIAASKLLLEDWSSGPPGGRPPLVAWWRAWVDNALADKVARWTRASDALREVGAWAARASSAPSLASGGAGAEARLAREVRAEALILPICEGAVSARQATGAQPPLELLMELLELRELTLAPASELGGRLVEAVEVRVDTLLAQGTPALPLGVALRVAKGLTPAGCKPGSLRWHGAVAAIVVGLKTKRDLEFFVASRPPKLLWDAVAARVQGDWRGLELRFRQRG</sequence>
<dbReference type="Proteomes" id="UP001189429">
    <property type="component" value="Unassembled WGS sequence"/>
</dbReference>
<organism evidence="2 3">
    <name type="scientific">Prorocentrum cordatum</name>
    <dbReference type="NCBI Taxonomy" id="2364126"/>
    <lineage>
        <taxon>Eukaryota</taxon>
        <taxon>Sar</taxon>
        <taxon>Alveolata</taxon>
        <taxon>Dinophyceae</taxon>
        <taxon>Prorocentrales</taxon>
        <taxon>Prorocentraceae</taxon>
        <taxon>Prorocentrum</taxon>
    </lineage>
</organism>
<proteinExistence type="predicted"/>
<protein>
    <recommendedName>
        <fullName evidence="4">RAP domain-containing protein</fullName>
    </recommendedName>
</protein>
<keyword evidence="3" id="KW-1185">Reference proteome</keyword>
<accession>A0ABN9PCR4</accession>
<feature type="compositionally biased region" description="Low complexity" evidence="1">
    <location>
        <begin position="32"/>
        <end position="41"/>
    </location>
</feature>
<evidence type="ECO:0000256" key="1">
    <source>
        <dbReference type="SAM" id="MobiDB-lite"/>
    </source>
</evidence>